<dbReference type="Pfam" id="PF04234">
    <property type="entry name" value="CopC"/>
    <property type="match status" value="1"/>
</dbReference>
<evidence type="ECO:0000259" key="8">
    <source>
        <dbReference type="Pfam" id="PF04234"/>
    </source>
</evidence>
<dbReference type="PANTHER" id="PTHR34820:SF4">
    <property type="entry name" value="INNER MEMBRANE PROTEIN YEBZ"/>
    <property type="match status" value="1"/>
</dbReference>
<feature type="compositionally biased region" description="Low complexity" evidence="5">
    <location>
        <begin position="130"/>
        <end position="148"/>
    </location>
</feature>
<evidence type="ECO:0000256" key="4">
    <source>
        <dbReference type="ARBA" id="ARBA00023008"/>
    </source>
</evidence>
<organism evidence="9 10">
    <name type="scientific">Cryptosporangium japonicum</name>
    <dbReference type="NCBI Taxonomy" id="80872"/>
    <lineage>
        <taxon>Bacteria</taxon>
        <taxon>Bacillati</taxon>
        <taxon>Actinomycetota</taxon>
        <taxon>Actinomycetes</taxon>
        <taxon>Cryptosporangiales</taxon>
        <taxon>Cryptosporangiaceae</taxon>
        <taxon>Cryptosporangium</taxon>
    </lineage>
</organism>
<keyword evidence="2" id="KW-0479">Metal-binding</keyword>
<proteinExistence type="predicted"/>
<feature type="chain" id="PRO_5045154056" evidence="7">
    <location>
        <begin position="23"/>
        <end position="186"/>
    </location>
</feature>
<keyword evidence="3 7" id="KW-0732">Signal</keyword>
<evidence type="ECO:0000256" key="7">
    <source>
        <dbReference type="SAM" id="SignalP"/>
    </source>
</evidence>
<dbReference type="InterPro" id="IPR014756">
    <property type="entry name" value="Ig_E-set"/>
</dbReference>
<evidence type="ECO:0000313" key="10">
    <source>
        <dbReference type="Proteomes" id="UP001500967"/>
    </source>
</evidence>
<protein>
    <submittedName>
        <fullName evidence="9">Copper resistance protein CopC</fullName>
    </submittedName>
</protein>
<evidence type="ECO:0000256" key="1">
    <source>
        <dbReference type="ARBA" id="ARBA00004196"/>
    </source>
</evidence>
<name>A0ABN0UJP9_9ACTN</name>
<evidence type="ECO:0000256" key="3">
    <source>
        <dbReference type="ARBA" id="ARBA00022729"/>
    </source>
</evidence>
<keyword evidence="10" id="KW-1185">Reference proteome</keyword>
<dbReference type="InterPro" id="IPR007348">
    <property type="entry name" value="CopC_dom"/>
</dbReference>
<keyword evidence="6" id="KW-0472">Membrane</keyword>
<feature type="domain" description="CopC" evidence="8">
    <location>
        <begin position="23"/>
        <end position="114"/>
    </location>
</feature>
<sequence>MRAALVLLVGVLALLVAPPARAHSDLEGSSPKAGSTVTSAPEAVTLTFGEVIRGNFSTVVVTGPDGVAYSDGKPDAVDTTLTQPVKPLVTGEYTVAWRIVSADGHPKQGVFRFTADVPAAPSPSAPPSAAPTSGPAVAQVPSASPAAAERSTDGGGTSWLPWAVSGVVAVLALAGAAVLARSRRAS</sequence>
<evidence type="ECO:0000256" key="2">
    <source>
        <dbReference type="ARBA" id="ARBA00022723"/>
    </source>
</evidence>
<evidence type="ECO:0000313" key="9">
    <source>
        <dbReference type="EMBL" id="GAA0252335.1"/>
    </source>
</evidence>
<feature type="region of interest" description="Disordered" evidence="5">
    <location>
        <begin position="118"/>
        <end position="155"/>
    </location>
</feature>
<dbReference type="SUPFAM" id="SSF81296">
    <property type="entry name" value="E set domains"/>
    <property type="match status" value="1"/>
</dbReference>
<comment type="caution">
    <text evidence="9">The sequence shown here is derived from an EMBL/GenBank/DDBJ whole genome shotgun (WGS) entry which is preliminary data.</text>
</comment>
<evidence type="ECO:0000256" key="6">
    <source>
        <dbReference type="SAM" id="Phobius"/>
    </source>
</evidence>
<feature type="compositionally biased region" description="Pro residues" evidence="5">
    <location>
        <begin position="120"/>
        <end position="129"/>
    </location>
</feature>
<dbReference type="Gene3D" id="2.60.40.1220">
    <property type="match status" value="1"/>
</dbReference>
<accession>A0ABN0UJP9</accession>
<feature type="signal peptide" evidence="7">
    <location>
        <begin position="1"/>
        <end position="22"/>
    </location>
</feature>
<comment type="subcellular location">
    <subcellularLocation>
        <location evidence="1">Cell envelope</location>
    </subcellularLocation>
</comment>
<dbReference type="EMBL" id="BAAAGX010000016">
    <property type="protein sequence ID" value="GAA0252335.1"/>
    <property type="molecule type" value="Genomic_DNA"/>
</dbReference>
<dbReference type="InterPro" id="IPR032694">
    <property type="entry name" value="CopC/D"/>
</dbReference>
<dbReference type="InterPro" id="IPR014755">
    <property type="entry name" value="Cu-Rt/internalin_Ig-like"/>
</dbReference>
<keyword evidence="6" id="KW-0812">Transmembrane</keyword>
<dbReference type="PANTHER" id="PTHR34820">
    <property type="entry name" value="INNER MEMBRANE PROTEIN YEBZ"/>
    <property type="match status" value="1"/>
</dbReference>
<evidence type="ECO:0000256" key="5">
    <source>
        <dbReference type="SAM" id="MobiDB-lite"/>
    </source>
</evidence>
<reference evidence="9 10" key="1">
    <citation type="journal article" date="2019" name="Int. J. Syst. Evol. Microbiol.">
        <title>The Global Catalogue of Microorganisms (GCM) 10K type strain sequencing project: providing services to taxonomists for standard genome sequencing and annotation.</title>
        <authorList>
            <consortium name="The Broad Institute Genomics Platform"/>
            <consortium name="The Broad Institute Genome Sequencing Center for Infectious Disease"/>
            <person name="Wu L."/>
            <person name="Ma J."/>
        </authorList>
    </citation>
    <scope>NUCLEOTIDE SEQUENCE [LARGE SCALE GENOMIC DNA]</scope>
    <source>
        <strain evidence="9 10">JCM 10425</strain>
    </source>
</reference>
<keyword evidence="6" id="KW-1133">Transmembrane helix</keyword>
<dbReference type="Proteomes" id="UP001500967">
    <property type="component" value="Unassembled WGS sequence"/>
</dbReference>
<gene>
    <name evidence="9" type="ORF">GCM10009539_41890</name>
</gene>
<feature type="transmembrane region" description="Helical" evidence="6">
    <location>
        <begin position="159"/>
        <end position="180"/>
    </location>
</feature>
<keyword evidence="4" id="KW-0186">Copper</keyword>